<feature type="signal peptide" evidence="2">
    <location>
        <begin position="1"/>
        <end position="20"/>
    </location>
</feature>
<keyword evidence="4" id="KW-1185">Reference proteome</keyword>
<organism evidence="3 4">
    <name type="scientific">Meira miltonrushii</name>
    <dbReference type="NCBI Taxonomy" id="1280837"/>
    <lineage>
        <taxon>Eukaryota</taxon>
        <taxon>Fungi</taxon>
        <taxon>Dikarya</taxon>
        <taxon>Basidiomycota</taxon>
        <taxon>Ustilaginomycotina</taxon>
        <taxon>Exobasidiomycetes</taxon>
        <taxon>Exobasidiales</taxon>
        <taxon>Brachybasidiaceae</taxon>
        <taxon>Meira</taxon>
    </lineage>
</organism>
<dbReference type="AlphaFoldDB" id="A0A316V5V7"/>
<gene>
    <name evidence="3" type="ORF">FA14DRAFT_181634</name>
</gene>
<dbReference type="InParanoid" id="A0A316V5V7"/>
<evidence type="ECO:0000313" key="3">
    <source>
        <dbReference type="EMBL" id="PWN32967.1"/>
    </source>
</evidence>
<dbReference type="RefSeq" id="XP_025353269.1">
    <property type="nucleotide sequence ID" value="XM_025501122.1"/>
</dbReference>
<feature type="chain" id="PRO_5016332766" evidence="2">
    <location>
        <begin position="21"/>
        <end position="159"/>
    </location>
</feature>
<dbReference type="Proteomes" id="UP000245771">
    <property type="component" value="Unassembled WGS sequence"/>
</dbReference>
<feature type="region of interest" description="Disordered" evidence="1">
    <location>
        <begin position="48"/>
        <end position="73"/>
    </location>
</feature>
<evidence type="ECO:0000256" key="1">
    <source>
        <dbReference type="SAM" id="MobiDB-lite"/>
    </source>
</evidence>
<evidence type="ECO:0000313" key="4">
    <source>
        <dbReference type="Proteomes" id="UP000245771"/>
    </source>
</evidence>
<protein>
    <submittedName>
        <fullName evidence="3">Uncharacterized protein</fullName>
    </submittedName>
</protein>
<dbReference type="GeneID" id="37022903"/>
<accession>A0A316V5V7</accession>
<evidence type="ECO:0000256" key="2">
    <source>
        <dbReference type="SAM" id="SignalP"/>
    </source>
</evidence>
<keyword evidence="2" id="KW-0732">Signal</keyword>
<reference evidence="3 4" key="1">
    <citation type="journal article" date="2018" name="Mol. Biol. Evol.">
        <title>Broad Genomic Sampling Reveals a Smut Pathogenic Ancestry of the Fungal Clade Ustilaginomycotina.</title>
        <authorList>
            <person name="Kijpornyongpan T."/>
            <person name="Mondo S.J."/>
            <person name="Barry K."/>
            <person name="Sandor L."/>
            <person name="Lee J."/>
            <person name="Lipzen A."/>
            <person name="Pangilinan J."/>
            <person name="LaButti K."/>
            <person name="Hainaut M."/>
            <person name="Henrissat B."/>
            <person name="Grigoriev I.V."/>
            <person name="Spatafora J.W."/>
            <person name="Aime M.C."/>
        </authorList>
    </citation>
    <scope>NUCLEOTIDE SEQUENCE [LARGE SCALE GENOMIC DNA]</scope>
    <source>
        <strain evidence="3 4">MCA 3882</strain>
    </source>
</reference>
<name>A0A316V5V7_9BASI</name>
<sequence>MKLVLFVLLSSTLEILLTFCEDIPASQLPFPKRDGGIATVSQKNVHDLSGGTSVATGPAPKKLRAGTRSFENEEHMRKSFSEIGRKGGLATSQAYLKAAGGNPRLAKKLRSNAAKDSMKARQEIHSKEAGMARYQQSNDAYRARFEASALKAKEKGLSP</sequence>
<proteinExistence type="predicted"/>
<dbReference type="EMBL" id="KZ819605">
    <property type="protein sequence ID" value="PWN32967.1"/>
    <property type="molecule type" value="Genomic_DNA"/>
</dbReference>